<evidence type="ECO:0000313" key="2">
    <source>
        <dbReference type="EMBL" id="PWK90972.1"/>
    </source>
</evidence>
<organism evidence="2 3">
    <name type="scientific">Lentzea atacamensis</name>
    <dbReference type="NCBI Taxonomy" id="531938"/>
    <lineage>
        <taxon>Bacteria</taxon>
        <taxon>Bacillati</taxon>
        <taxon>Actinomycetota</taxon>
        <taxon>Actinomycetes</taxon>
        <taxon>Pseudonocardiales</taxon>
        <taxon>Pseudonocardiaceae</taxon>
        <taxon>Lentzea</taxon>
    </lineage>
</organism>
<feature type="domain" description="Shedu protein SduA C-terminal" evidence="1">
    <location>
        <begin position="4"/>
        <end position="168"/>
    </location>
</feature>
<gene>
    <name evidence="2" type="ORF">C8D88_1011000</name>
</gene>
<evidence type="ECO:0000313" key="3">
    <source>
        <dbReference type="Proteomes" id="UP000246005"/>
    </source>
</evidence>
<evidence type="ECO:0000259" key="1">
    <source>
        <dbReference type="Pfam" id="PF14082"/>
    </source>
</evidence>
<dbReference type="Pfam" id="PF14082">
    <property type="entry name" value="SduA_C"/>
    <property type="match status" value="1"/>
</dbReference>
<name>A0A316IBT3_9PSEU</name>
<proteinExistence type="predicted"/>
<sequence>MLDSSDEKSWQKLLARNSWTLGQIYSCPLVILQREVYLGGKNTANKGGNVADFLYRNHLTDNAVIVEIKTPRTALTGEKTYRNNAYAPSPEMAGAVQQILQDLYTLRSDYKSLHGDRVPDFRIFAPRLLLIIGNISKEKEADIDRVRSFELFRKELREIDVVTFDELVDKARQMLNIFETA</sequence>
<reference evidence="2 3" key="1">
    <citation type="submission" date="2018-05" db="EMBL/GenBank/DDBJ databases">
        <title>Genomic Encyclopedia of Type Strains, Phase IV (KMG-IV): sequencing the most valuable type-strain genomes for metagenomic binning, comparative biology and taxonomic classification.</title>
        <authorList>
            <person name="Goeker M."/>
        </authorList>
    </citation>
    <scope>NUCLEOTIDE SEQUENCE [LARGE SCALE GENOMIC DNA]</scope>
    <source>
        <strain evidence="2 3">DSM 45480</strain>
    </source>
</reference>
<protein>
    <submittedName>
        <fullName evidence="2">Uncharacterized protein DUF4263</fullName>
    </submittedName>
</protein>
<dbReference type="InterPro" id="IPR025359">
    <property type="entry name" value="SduA_C"/>
</dbReference>
<dbReference type="EMBL" id="QGHB01000001">
    <property type="protein sequence ID" value="PWK90972.1"/>
    <property type="molecule type" value="Genomic_DNA"/>
</dbReference>
<dbReference type="AlphaFoldDB" id="A0A316IBT3"/>
<comment type="caution">
    <text evidence="2">The sequence shown here is derived from an EMBL/GenBank/DDBJ whole genome shotgun (WGS) entry which is preliminary data.</text>
</comment>
<accession>A0A316IBT3</accession>
<dbReference type="Proteomes" id="UP000246005">
    <property type="component" value="Unassembled WGS sequence"/>
</dbReference>